<keyword evidence="10" id="KW-1185">Reference proteome</keyword>
<evidence type="ECO:0000256" key="2">
    <source>
        <dbReference type="ARBA" id="ARBA00009559"/>
    </source>
</evidence>
<comment type="similarity">
    <text evidence="2">Belongs to the glycosyl hydrolase 99 family.</text>
</comment>
<dbReference type="GO" id="GO:0004559">
    <property type="term" value="F:alpha-mannosidase activity"/>
    <property type="evidence" value="ECO:0007669"/>
    <property type="project" value="TreeGrafter"/>
</dbReference>
<accession>A0AA41SV19</accession>
<evidence type="ECO:0000256" key="4">
    <source>
        <dbReference type="ARBA" id="ARBA00022801"/>
    </source>
</evidence>
<keyword evidence="5" id="KW-0735">Signal-anchor</keyword>
<keyword evidence="3" id="KW-0812">Transmembrane</keyword>
<proteinExistence type="inferred from homology"/>
<dbReference type="PANTHER" id="PTHR13572">
    <property type="entry name" value="ENDO-ALPHA-1,2-MANNOSIDASE"/>
    <property type="match status" value="1"/>
</dbReference>
<reference evidence="9" key="1">
    <citation type="submission" date="2020-03" db="EMBL/GenBank/DDBJ databases">
        <title>Studies in the Genomics of Life Span.</title>
        <authorList>
            <person name="Glass D."/>
        </authorList>
    </citation>
    <scope>NUCLEOTIDE SEQUENCE</scope>
    <source>
        <strain evidence="9">SUZIE</strain>
        <tissue evidence="9">Muscle</tissue>
    </source>
</reference>
<comment type="caution">
    <text evidence="9">The sequence shown here is derived from an EMBL/GenBank/DDBJ whole genome shotgun (WGS) entry which is preliminary data.</text>
</comment>
<organism evidence="9 10">
    <name type="scientific">Sciurus carolinensis</name>
    <name type="common">Eastern gray squirrel</name>
    <dbReference type="NCBI Taxonomy" id="30640"/>
    <lineage>
        <taxon>Eukaryota</taxon>
        <taxon>Metazoa</taxon>
        <taxon>Chordata</taxon>
        <taxon>Craniata</taxon>
        <taxon>Vertebrata</taxon>
        <taxon>Euteleostomi</taxon>
        <taxon>Mammalia</taxon>
        <taxon>Eutheria</taxon>
        <taxon>Euarchontoglires</taxon>
        <taxon>Glires</taxon>
        <taxon>Rodentia</taxon>
        <taxon>Sciuromorpha</taxon>
        <taxon>Sciuridae</taxon>
        <taxon>Sciurinae</taxon>
        <taxon>Sciurini</taxon>
        <taxon>Sciurus</taxon>
    </lineage>
</organism>
<sequence length="118" mass="13150">MSKDRFEVLTVPSENYHFISLQRLKELKEAAIGVLVLSCFPPGMLDDNPGPSDDLIPALLYTAHRTTYKYGSPGAVYDSKNMGQSLPLSHAHDSYPRALEAWTHLPIPNGTHSTRKTR</sequence>
<evidence type="ECO:0000256" key="7">
    <source>
        <dbReference type="ARBA" id="ARBA00023034"/>
    </source>
</evidence>
<evidence type="ECO:0000256" key="8">
    <source>
        <dbReference type="ARBA" id="ARBA00023136"/>
    </source>
</evidence>
<keyword evidence="7" id="KW-0333">Golgi apparatus</keyword>
<dbReference type="GO" id="GO:0000139">
    <property type="term" value="C:Golgi membrane"/>
    <property type="evidence" value="ECO:0007669"/>
    <property type="project" value="UniProtKB-SubCell"/>
</dbReference>
<evidence type="ECO:0000256" key="1">
    <source>
        <dbReference type="ARBA" id="ARBA00004323"/>
    </source>
</evidence>
<protein>
    <submittedName>
        <fullName evidence="9">Glycoprotein endo-alpha-1,2-mannosidase-like protein</fullName>
    </submittedName>
</protein>
<dbReference type="Proteomes" id="UP001166674">
    <property type="component" value="Unassembled WGS sequence"/>
</dbReference>
<dbReference type="PANTHER" id="PTHR13572:SF2">
    <property type="entry name" value="GLYCOPROTEIN ENDO-ALPHA-1,2-MANNOSIDASE-LIKE PROTEIN"/>
    <property type="match status" value="1"/>
</dbReference>
<keyword evidence="4" id="KW-0378">Hydrolase</keyword>
<gene>
    <name evidence="9" type="ORF">SUZIE_130695</name>
</gene>
<dbReference type="AlphaFoldDB" id="A0AA41SV19"/>
<name>A0AA41SV19_SCICA</name>
<evidence type="ECO:0000256" key="3">
    <source>
        <dbReference type="ARBA" id="ARBA00022692"/>
    </source>
</evidence>
<evidence type="ECO:0000313" key="9">
    <source>
        <dbReference type="EMBL" id="MBZ3874994.1"/>
    </source>
</evidence>
<keyword evidence="6" id="KW-1133">Transmembrane helix</keyword>
<evidence type="ECO:0000313" key="10">
    <source>
        <dbReference type="Proteomes" id="UP001166674"/>
    </source>
</evidence>
<comment type="subcellular location">
    <subcellularLocation>
        <location evidence="1">Golgi apparatus membrane</location>
        <topology evidence="1">Single-pass type II membrane protein</topology>
    </subcellularLocation>
</comment>
<dbReference type="EMBL" id="JAATJV010237800">
    <property type="protein sequence ID" value="MBZ3874994.1"/>
    <property type="molecule type" value="Genomic_DNA"/>
</dbReference>
<dbReference type="InterPro" id="IPR026071">
    <property type="entry name" value="Glyco_Hydrolase_99"/>
</dbReference>
<evidence type="ECO:0000256" key="6">
    <source>
        <dbReference type="ARBA" id="ARBA00022989"/>
    </source>
</evidence>
<evidence type="ECO:0000256" key="5">
    <source>
        <dbReference type="ARBA" id="ARBA00022968"/>
    </source>
</evidence>
<keyword evidence="8" id="KW-0472">Membrane</keyword>